<dbReference type="SMART" id="SM00448">
    <property type="entry name" value="REC"/>
    <property type="match status" value="1"/>
</dbReference>
<dbReference type="Pfam" id="PF04397">
    <property type="entry name" value="LytTR"/>
    <property type="match status" value="1"/>
</dbReference>
<gene>
    <name evidence="4" type="ORF">ACFS6H_01810</name>
</gene>
<feature type="domain" description="HTH LytTR-type" evidence="3">
    <location>
        <begin position="147"/>
        <end position="235"/>
    </location>
</feature>
<evidence type="ECO:0000259" key="2">
    <source>
        <dbReference type="PROSITE" id="PS50110"/>
    </source>
</evidence>
<dbReference type="SMART" id="SM00850">
    <property type="entry name" value="LytTR"/>
    <property type="match status" value="1"/>
</dbReference>
<dbReference type="Gene3D" id="3.40.50.2300">
    <property type="match status" value="1"/>
</dbReference>
<dbReference type="InterPro" id="IPR046947">
    <property type="entry name" value="LytR-like"/>
</dbReference>
<dbReference type="RefSeq" id="WP_386094527.1">
    <property type="nucleotide sequence ID" value="NZ_JBHUOZ010000001.1"/>
</dbReference>
<sequence>MKENSLPSCIIVDDNKIARLMLRQLLEKSGSLNIVGEYEDAISAKKGLETITTDILFLDVEMPGMTGLELLKLLPVKPLTILTTAKQGYAVEAFEMNVVDYLVKPFTMGRLLLAVERALELLKSQDTQLGQVSTDFMFIKESKVIRKLNLNDIMWMEAKGDYVKVHVLGKNHIIHSSLRALEDRLPAQQFIRVHRSYIIAFNKIDYIEDMVVHIHDAAIPVSDSYREQLLTKLNLL</sequence>
<organism evidence="4 5">
    <name type="scientific">Terrimonas rubra</name>
    <dbReference type="NCBI Taxonomy" id="1035890"/>
    <lineage>
        <taxon>Bacteria</taxon>
        <taxon>Pseudomonadati</taxon>
        <taxon>Bacteroidota</taxon>
        <taxon>Chitinophagia</taxon>
        <taxon>Chitinophagales</taxon>
        <taxon>Chitinophagaceae</taxon>
        <taxon>Terrimonas</taxon>
    </lineage>
</organism>
<keyword evidence="5" id="KW-1185">Reference proteome</keyword>
<name>A0ABW6A139_9BACT</name>
<protein>
    <submittedName>
        <fullName evidence="4">LytR/AlgR family response regulator transcription factor</fullName>
    </submittedName>
</protein>
<evidence type="ECO:0000313" key="5">
    <source>
        <dbReference type="Proteomes" id="UP001597511"/>
    </source>
</evidence>
<proteinExistence type="predicted"/>
<dbReference type="PANTHER" id="PTHR37299:SF1">
    <property type="entry name" value="STAGE 0 SPORULATION PROTEIN A HOMOLOG"/>
    <property type="match status" value="1"/>
</dbReference>
<comment type="caution">
    <text evidence="4">The sequence shown here is derived from an EMBL/GenBank/DDBJ whole genome shotgun (WGS) entry which is preliminary data.</text>
</comment>
<dbReference type="PROSITE" id="PS50110">
    <property type="entry name" value="RESPONSE_REGULATORY"/>
    <property type="match status" value="1"/>
</dbReference>
<accession>A0ABW6A139</accession>
<feature type="modified residue" description="4-aspartylphosphate" evidence="1">
    <location>
        <position position="59"/>
    </location>
</feature>
<dbReference type="PANTHER" id="PTHR37299">
    <property type="entry name" value="TRANSCRIPTIONAL REGULATOR-RELATED"/>
    <property type="match status" value="1"/>
</dbReference>
<dbReference type="InterPro" id="IPR007492">
    <property type="entry name" value="LytTR_DNA-bd_dom"/>
</dbReference>
<dbReference type="PROSITE" id="PS50930">
    <property type="entry name" value="HTH_LYTTR"/>
    <property type="match status" value="1"/>
</dbReference>
<evidence type="ECO:0000313" key="4">
    <source>
        <dbReference type="EMBL" id="MFD2918425.1"/>
    </source>
</evidence>
<dbReference type="Pfam" id="PF00072">
    <property type="entry name" value="Response_reg"/>
    <property type="match status" value="1"/>
</dbReference>
<dbReference type="InterPro" id="IPR001789">
    <property type="entry name" value="Sig_transdc_resp-reg_receiver"/>
</dbReference>
<feature type="domain" description="Response regulatory" evidence="2">
    <location>
        <begin position="8"/>
        <end position="119"/>
    </location>
</feature>
<dbReference type="Proteomes" id="UP001597511">
    <property type="component" value="Unassembled WGS sequence"/>
</dbReference>
<dbReference type="SUPFAM" id="SSF52172">
    <property type="entry name" value="CheY-like"/>
    <property type="match status" value="1"/>
</dbReference>
<evidence type="ECO:0000256" key="1">
    <source>
        <dbReference type="PROSITE-ProRule" id="PRU00169"/>
    </source>
</evidence>
<evidence type="ECO:0000259" key="3">
    <source>
        <dbReference type="PROSITE" id="PS50930"/>
    </source>
</evidence>
<dbReference type="Gene3D" id="2.40.50.1020">
    <property type="entry name" value="LytTr DNA-binding domain"/>
    <property type="match status" value="1"/>
</dbReference>
<reference evidence="5" key="1">
    <citation type="journal article" date="2019" name="Int. J. Syst. Evol. Microbiol.">
        <title>The Global Catalogue of Microorganisms (GCM) 10K type strain sequencing project: providing services to taxonomists for standard genome sequencing and annotation.</title>
        <authorList>
            <consortium name="The Broad Institute Genomics Platform"/>
            <consortium name="The Broad Institute Genome Sequencing Center for Infectious Disease"/>
            <person name="Wu L."/>
            <person name="Ma J."/>
        </authorList>
    </citation>
    <scope>NUCLEOTIDE SEQUENCE [LARGE SCALE GENOMIC DNA]</scope>
    <source>
        <strain evidence="5">KCTC 23299</strain>
    </source>
</reference>
<keyword evidence="1" id="KW-0597">Phosphoprotein</keyword>
<dbReference type="InterPro" id="IPR011006">
    <property type="entry name" value="CheY-like_superfamily"/>
</dbReference>
<dbReference type="EMBL" id="JBHUOZ010000001">
    <property type="protein sequence ID" value="MFD2918425.1"/>
    <property type="molecule type" value="Genomic_DNA"/>
</dbReference>